<accession>A0A1M6R060</accession>
<dbReference type="Pfam" id="PF04185">
    <property type="entry name" value="Phosphoesterase"/>
    <property type="match status" value="1"/>
</dbReference>
<keyword evidence="2" id="KW-0732">Signal</keyword>
<dbReference type="GO" id="GO:0016788">
    <property type="term" value="F:hydrolase activity, acting on ester bonds"/>
    <property type="evidence" value="ECO:0007669"/>
    <property type="project" value="InterPro"/>
</dbReference>
<dbReference type="PANTHER" id="PTHR31956:SF8">
    <property type="entry name" value="ACID PHOSPHATASE PHOA (AFU_ORTHOLOGUE AFUA_1G03570)"/>
    <property type="match status" value="1"/>
</dbReference>
<sequence length="416" mass="44328">MFDFAKWPLATAMLIGTLAAAPSAMARDGDHGDRDGRIGHVFVIVLENEGFDVTFGPNSPAPFLSKTLPSQGVMLNNYFGTGHVSLDNYIAMISGQAATPQTRNDCGVYQDFALTGITLDGQAIGTGCVYPAVIRTLPDQLKAAGKTWRGYMEDMGNDPAREQATCGQPLALGKVALNQGDDTQAAEAADQYAARHNPFVYFHSLIDSGACANNVVNFNRLAQDLAYESTTPNFAFITPNLCHDGHDAKCKNGETGGLAGADAFLQKTVPMILNSPAYKEDGLLIINFDEASLDAAPGGKGNFVISAAGETCCGQQPGPNIGPFPQTTTPFPNVIFSFQSFGGDRTGAVLLSPFLKPGIVSNVPYNHYSMLKTVEDIFRLDHLGYAGQPGLQGFFGCANSDIPTRADDQFGRCERD</sequence>
<dbReference type="OrthoDB" id="9770871at2"/>
<evidence type="ECO:0000256" key="1">
    <source>
        <dbReference type="ARBA" id="ARBA00022801"/>
    </source>
</evidence>
<feature type="chain" id="PRO_5012002757" evidence="2">
    <location>
        <begin position="27"/>
        <end position="416"/>
    </location>
</feature>
<evidence type="ECO:0000313" key="3">
    <source>
        <dbReference type="EMBL" id="SHK25707.1"/>
    </source>
</evidence>
<gene>
    <name evidence="3" type="ORF">SAMN05444159_2838</name>
</gene>
<evidence type="ECO:0000313" key="4">
    <source>
        <dbReference type="Proteomes" id="UP000189935"/>
    </source>
</evidence>
<feature type="signal peptide" evidence="2">
    <location>
        <begin position="1"/>
        <end position="26"/>
    </location>
</feature>
<organism evidence="3 4">
    <name type="scientific">Bradyrhizobium lablabi</name>
    <dbReference type="NCBI Taxonomy" id="722472"/>
    <lineage>
        <taxon>Bacteria</taxon>
        <taxon>Pseudomonadati</taxon>
        <taxon>Pseudomonadota</taxon>
        <taxon>Alphaproteobacteria</taxon>
        <taxon>Hyphomicrobiales</taxon>
        <taxon>Nitrobacteraceae</taxon>
        <taxon>Bradyrhizobium</taxon>
    </lineage>
</organism>
<protein>
    <submittedName>
        <fullName evidence="3">Phosphoesterase family protein</fullName>
    </submittedName>
</protein>
<evidence type="ECO:0000256" key="2">
    <source>
        <dbReference type="SAM" id="SignalP"/>
    </source>
</evidence>
<dbReference type="AlphaFoldDB" id="A0A1M6R060"/>
<dbReference type="PANTHER" id="PTHR31956">
    <property type="entry name" value="NON-SPECIFIC PHOSPHOLIPASE C4-RELATED"/>
    <property type="match status" value="1"/>
</dbReference>
<dbReference type="InterPro" id="IPR017850">
    <property type="entry name" value="Alkaline_phosphatase_core_sf"/>
</dbReference>
<keyword evidence="1" id="KW-0378">Hydrolase</keyword>
<dbReference type="Proteomes" id="UP000189935">
    <property type="component" value="Chromosome I"/>
</dbReference>
<reference evidence="3 4" key="1">
    <citation type="submission" date="2016-11" db="EMBL/GenBank/DDBJ databases">
        <authorList>
            <person name="Jaros S."/>
            <person name="Januszkiewicz K."/>
            <person name="Wedrychowicz H."/>
        </authorList>
    </citation>
    <scope>NUCLEOTIDE SEQUENCE [LARGE SCALE GENOMIC DNA]</scope>
    <source>
        <strain evidence="3 4">GAS499</strain>
    </source>
</reference>
<dbReference type="GO" id="GO:0009395">
    <property type="term" value="P:phospholipid catabolic process"/>
    <property type="evidence" value="ECO:0007669"/>
    <property type="project" value="TreeGrafter"/>
</dbReference>
<dbReference type="RefSeq" id="WP_079538756.1">
    <property type="nucleotide sequence ID" value="NZ_LT670844.1"/>
</dbReference>
<dbReference type="EMBL" id="LT670844">
    <property type="protein sequence ID" value="SHK25707.1"/>
    <property type="molecule type" value="Genomic_DNA"/>
</dbReference>
<proteinExistence type="predicted"/>
<name>A0A1M6R060_9BRAD</name>
<dbReference type="InterPro" id="IPR007312">
    <property type="entry name" value="Phosphoesterase"/>
</dbReference>
<dbReference type="Gene3D" id="3.40.720.10">
    <property type="entry name" value="Alkaline Phosphatase, subunit A"/>
    <property type="match status" value="1"/>
</dbReference>